<dbReference type="AlphaFoldDB" id="I3SW59"/>
<dbReference type="SMART" id="SM00054">
    <property type="entry name" value="EFh"/>
    <property type="match status" value="2"/>
</dbReference>
<dbReference type="SUPFAM" id="SSF47473">
    <property type="entry name" value="EF-hand"/>
    <property type="match status" value="1"/>
</dbReference>
<evidence type="ECO:0000256" key="4">
    <source>
        <dbReference type="ARBA" id="ARBA00022837"/>
    </source>
</evidence>
<dbReference type="PANTHER" id="PTHR10891">
    <property type="entry name" value="EF-HAND CALCIUM-BINDING DOMAIN CONTAINING PROTEIN"/>
    <property type="match status" value="1"/>
</dbReference>
<evidence type="ECO:0000256" key="1">
    <source>
        <dbReference type="ARBA" id="ARBA00003291"/>
    </source>
</evidence>
<dbReference type="InterPro" id="IPR018247">
    <property type="entry name" value="EF_Hand_1_Ca_BS"/>
</dbReference>
<dbReference type="PROSITE" id="PS50222">
    <property type="entry name" value="EF_HAND_2"/>
    <property type="match status" value="2"/>
</dbReference>
<sequence>MAEDKTSQQSDSNSTSSFLFGLVDFLTCQTCFHKILMFFSTLKFFFLCQIHPSNNSEVREELEEEEQVSESDQESEYYSSYSSEEHIERDEVKMVMENLGLFYSSESEELNENYGSNEISELFEDQEPSVEELKKAFDVFDENRDGFIDAKELQSVLSVLGFKEAAEIEDCQIMIKKFDENQDGGIDLIEFEKIMQNSFC</sequence>
<keyword evidence="2" id="KW-0479">Metal-binding</keyword>
<keyword evidence="4" id="KW-0106">Calcium</keyword>
<reference evidence="7" key="1">
    <citation type="submission" date="2012-05" db="EMBL/GenBank/DDBJ databases">
        <authorList>
            <person name="Krishnakumar V."/>
            <person name="Cheung F."/>
            <person name="Xiao Y."/>
            <person name="Chan A."/>
            <person name="Moskal W.A."/>
            <person name="Town C.D."/>
        </authorList>
    </citation>
    <scope>NUCLEOTIDE SEQUENCE</scope>
</reference>
<dbReference type="GO" id="GO:0005509">
    <property type="term" value="F:calcium ion binding"/>
    <property type="evidence" value="ECO:0007669"/>
    <property type="project" value="InterPro"/>
</dbReference>
<feature type="domain" description="EF-hand" evidence="6">
    <location>
        <begin position="128"/>
        <end position="163"/>
    </location>
</feature>
<dbReference type="CDD" id="cd00051">
    <property type="entry name" value="EFh"/>
    <property type="match status" value="1"/>
</dbReference>
<dbReference type="PROSITE" id="PS00018">
    <property type="entry name" value="EF_HAND_1"/>
    <property type="match status" value="1"/>
</dbReference>
<evidence type="ECO:0000256" key="2">
    <source>
        <dbReference type="ARBA" id="ARBA00022723"/>
    </source>
</evidence>
<proteinExistence type="evidence at transcript level"/>
<dbReference type="InterPro" id="IPR002048">
    <property type="entry name" value="EF_hand_dom"/>
</dbReference>
<evidence type="ECO:0000313" key="7">
    <source>
        <dbReference type="EMBL" id="AFK44501.1"/>
    </source>
</evidence>
<dbReference type="EMBL" id="BT144707">
    <property type="protein sequence ID" value="AFK44501.1"/>
    <property type="molecule type" value="mRNA"/>
</dbReference>
<accession>I3SW59</accession>
<feature type="domain" description="EF-hand" evidence="6">
    <location>
        <begin position="166"/>
        <end position="200"/>
    </location>
</feature>
<comment type="function">
    <text evidence="1">Potential calcium sensor.</text>
</comment>
<protein>
    <recommendedName>
        <fullName evidence="6">EF-hand domain-containing protein</fullName>
    </recommendedName>
</protein>
<dbReference type="FunFam" id="1.10.238.10:FF:000302">
    <property type="entry name" value="Probable calcium-binding protein CML46"/>
    <property type="match status" value="1"/>
</dbReference>
<evidence type="ECO:0000259" key="6">
    <source>
        <dbReference type="PROSITE" id="PS50222"/>
    </source>
</evidence>
<keyword evidence="3" id="KW-0677">Repeat</keyword>
<evidence type="ECO:0000256" key="5">
    <source>
        <dbReference type="SAM" id="MobiDB-lite"/>
    </source>
</evidence>
<feature type="compositionally biased region" description="Acidic residues" evidence="5">
    <location>
        <begin position="60"/>
        <end position="75"/>
    </location>
</feature>
<dbReference type="Pfam" id="PF13499">
    <property type="entry name" value="EF-hand_7"/>
    <property type="match status" value="1"/>
</dbReference>
<name>I3SW59_LOTJA</name>
<evidence type="ECO:0000256" key="3">
    <source>
        <dbReference type="ARBA" id="ARBA00022737"/>
    </source>
</evidence>
<feature type="region of interest" description="Disordered" evidence="5">
    <location>
        <begin position="58"/>
        <end position="85"/>
    </location>
</feature>
<dbReference type="InterPro" id="IPR039647">
    <property type="entry name" value="EF_hand_pair_protein_CML-like"/>
</dbReference>
<organism evidence="7">
    <name type="scientific">Lotus japonicus</name>
    <name type="common">Lotus corniculatus var. japonicus</name>
    <dbReference type="NCBI Taxonomy" id="34305"/>
    <lineage>
        <taxon>Eukaryota</taxon>
        <taxon>Viridiplantae</taxon>
        <taxon>Streptophyta</taxon>
        <taxon>Embryophyta</taxon>
        <taxon>Tracheophyta</taxon>
        <taxon>Spermatophyta</taxon>
        <taxon>Magnoliopsida</taxon>
        <taxon>eudicotyledons</taxon>
        <taxon>Gunneridae</taxon>
        <taxon>Pentapetalae</taxon>
        <taxon>rosids</taxon>
        <taxon>fabids</taxon>
        <taxon>Fabales</taxon>
        <taxon>Fabaceae</taxon>
        <taxon>Papilionoideae</taxon>
        <taxon>50 kb inversion clade</taxon>
        <taxon>NPAAA clade</taxon>
        <taxon>Hologalegina</taxon>
        <taxon>robinioid clade</taxon>
        <taxon>Loteae</taxon>
        <taxon>Lotus</taxon>
    </lineage>
</organism>
<dbReference type="InterPro" id="IPR011992">
    <property type="entry name" value="EF-hand-dom_pair"/>
</dbReference>
<dbReference type="Gene3D" id="1.10.238.10">
    <property type="entry name" value="EF-hand"/>
    <property type="match status" value="1"/>
</dbReference>